<name>A0A1V3WD64_MYCKA</name>
<dbReference type="Proteomes" id="UP000189229">
    <property type="component" value="Unassembled WGS sequence"/>
</dbReference>
<dbReference type="AlphaFoldDB" id="A0A1V3WD64"/>
<dbReference type="InterPro" id="IPR050775">
    <property type="entry name" value="FAD-binding_Monooxygenases"/>
</dbReference>
<gene>
    <name evidence="8" type="ORF">BZL30_8928</name>
</gene>
<keyword evidence="6" id="KW-0560">Oxidoreductase</keyword>
<dbReference type="PANTHER" id="PTHR43098">
    <property type="entry name" value="L-ORNITHINE N(5)-MONOOXYGENASE-RELATED"/>
    <property type="match status" value="1"/>
</dbReference>
<keyword evidence="4" id="KW-0274">FAD</keyword>
<dbReference type="Pfam" id="PF13738">
    <property type="entry name" value="Pyr_redox_3"/>
    <property type="match status" value="1"/>
</dbReference>
<proteinExistence type="inferred from homology"/>
<accession>A0A1V3WD64</accession>
<keyword evidence="7" id="KW-0503">Monooxygenase</keyword>
<comment type="similarity">
    <text evidence="2">Belongs to the FAD-binding monooxygenase family.</text>
</comment>
<evidence type="ECO:0000313" key="8">
    <source>
        <dbReference type="EMBL" id="OOK64909.1"/>
    </source>
</evidence>
<dbReference type="SUPFAM" id="SSF51905">
    <property type="entry name" value="FAD/NAD(P)-binding domain"/>
    <property type="match status" value="2"/>
</dbReference>
<dbReference type="GO" id="GO:0016709">
    <property type="term" value="F:oxidoreductase activity, acting on paired donors, with incorporation or reduction of molecular oxygen, NAD(P)H as one donor, and incorporation of one atom of oxygen"/>
    <property type="evidence" value="ECO:0007669"/>
    <property type="project" value="UniProtKB-ARBA"/>
</dbReference>
<dbReference type="EMBL" id="MVBM01000011">
    <property type="protein sequence ID" value="OOK64909.1"/>
    <property type="molecule type" value="Genomic_DNA"/>
</dbReference>
<evidence type="ECO:0000256" key="6">
    <source>
        <dbReference type="ARBA" id="ARBA00023002"/>
    </source>
</evidence>
<comment type="caution">
    <text evidence="8">The sequence shown here is derived from an EMBL/GenBank/DDBJ whole genome shotgun (WGS) entry which is preliminary data.</text>
</comment>
<organism evidence="8 9">
    <name type="scientific">Mycobacterium kansasii</name>
    <dbReference type="NCBI Taxonomy" id="1768"/>
    <lineage>
        <taxon>Bacteria</taxon>
        <taxon>Bacillati</taxon>
        <taxon>Actinomycetota</taxon>
        <taxon>Actinomycetes</taxon>
        <taxon>Mycobacteriales</taxon>
        <taxon>Mycobacteriaceae</taxon>
        <taxon>Mycobacterium</taxon>
    </lineage>
</organism>
<evidence type="ECO:0000256" key="4">
    <source>
        <dbReference type="ARBA" id="ARBA00022827"/>
    </source>
</evidence>
<dbReference type="Gene3D" id="3.50.50.60">
    <property type="entry name" value="FAD/NAD(P)-binding domain"/>
    <property type="match status" value="2"/>
</dbReference>
<protein>
    <submittedName>
        <fullName evidence="8">Pyridine nucleotide-disulfide oxidoreductase family protein</fullName>
    </submittedName>
</protein>
<sequence>MKPDYQILIVGAGFSGIGAAIELDRAGFHDYLLIEAGDGVGGTWYWNTYPGIAVDIPSFSYQFSFEQSPRWSRTYAPGRELRAYAEHCVDKYAIRSRIRFNTKVQAAEYDEEHRLWRIQTDPGGVVTARFVINASGVLTVPKLPDIDGVDSFDGIVMHTARWDHSQDLTGKRVAIIGTGASAVQVIPEIAPIVKHLIVFQRTPIWCFPKLDVPLPAAARWAMRIPGGKAVQRWLSQAFVEATFPISAHYFTVFPLARWSAVLGRRYLRQQVEDPRVRDQLTPRYAVGCKRPGFHNSYLSTFNRDNVQLVTEPIDKITPSAVATTDGVDHEIDVLILATGFKVLDTDDVLTYPVMGRGGHSLSRFWDEHRTQAYEGVSIPGYPNFFTVFGPYGYVGSSYFALIEAQTHHILRCLKRARRDGATCVEVTEEANARYFAEVMRRRHRQVFWQDSCRLANSYYFDKNGDVRYARRRPCRPTGAVAASISTTTASPVSFTG</sequence>
<evidence type="ECO:0000256" key="5">
    <source>
        <dbReference type="ARBA" id="ARBA00022857"/>
    </source>
</evidence>
<dbReference type="PRINTS" id="PR00469">
    <property type="entry name" value="PNDRDTASEII"/>
</dbReference>
<evidence type="ECO:0000256" key="3">
    <source>
        <dbReference type="ARBA" id="ARBA00022630"/>
    </source>
</evidence>
<keyword evidence="3" id="KW-0285">Flavoprotein</keyword>
<dbReference type="InterPro" id="IPR036188">
    <property type="entry name" value="FAD/NAD-bd_sf"/>
</dbReference>
<evidence type="ECO:0000256" key="2">
    <source>
        <dbReference type="ARBA" id="ARBA00010139"/>
    </source>
</evidence>
<keyword evidence="5" id="KW-0521">NADP</keyword>
<evidence type="ECO:0000313" key="9">
    <source>
        <dbReference type="Proteomes" id="UP000189229"/>
    </source>
</evidence>
<evidence type="ECO:0000256" key="1">
    <source>
        <dbReference type="ARBA" id="ARBA00001974"/>
    </source>
</evidence>
<comment type="cofactor">
    <cofactor evidence="1">
        <name>FAD</name>
        <dbReference type="ChEBI" id="CHEBI:57692"/>
    </cofactor>
</comment>
<reference evidence="8 9" key="1">
    <citation type="submission" date="2017-02" db="EMBL/GenBank/DDBJ databases">
        <title>Complete genome sequences of Mycobacterium kansasii strains isolated from rhesus macaques.</title>
        <authorList>
            <person name="Panda A."/>
            <person name="Nagaraj S."/>
            <person name="Zhao X."/>
            <person name="Tettelin H."/>
            <person name="Detolla L.J."/>
        </authorList>
    </citation>
    <scope>NUCLEOTIDE SEQUENCE [LARGE SCALE GENOMIC DNA]</scope>
    <source>
        <strain evidence="8 9">11-3813</strain>
    </source>
</reference>
<evidence type="ECO:0000256" key="7">
    <source>
        <dbReference type="ARBA" id="ARBA00023033"/>
    </source>
</evidence>
<dbReference type="PANTHER" id="PTHR43098:SF3">
    <property type="entry name" value="L-ORNITHINE N(5)-MONOOXYGENASE-RELATED"/>
    <property type="match status" value="1"/>
</dbReference>